<dbReference type="KEGG" id="pbl:PAAG_11540"/>
<keyword evidence="3" id="KW-1185">Reference proteome</keyword>
<feature type="compositionally biased region" description="Acidic residues" evidence="1">
    <location>
        <begin position="120"/>
        <end position="130"/>
    </location>
</feature>
<evidence type="ECO:0000313" key="2">
    <source>
        <dbReference type="EMBL" id="KGQ01694.1"/>
    </source>
</evidence>
<organism evidence="2 3">
    <name type="scientific">Paracoccidioides lutzii (strain ATCC MYA-826 / Pb01)</name>
    <name type="common">Paracoccidioides brasiliensis</name>
    <dbReference type="NCBI Taxonomy" id="502779"/>
    <lineage>
        <taxon>Eukaryota</taxon>
        <taxon>Fungi</taxon>
        <taxon>Dikarya</taxon>
        <taxon>Ascomycota</taxon>
        <taxon>Pezizomycotina</taxon>
        <taxon>Eurotiomycetes</taxon>
        <taxon>Eurotiomycetidae</taxon>
        <taxon>Onygenales</taxon>
        <taxon>Ajellomycetaceae</taxon>
        <taxon>Paracoccidioides</taxon>
    </lineage>
</organism>
<feature type="region of interest" description="Disordered" evidence="1">
    <location>
        <begin position="100"/>
        <end position="148"/>
    </location>
</feature>
<dbReference type="Proteomes" id="UP000002059">
    <property type="component" value="Partially assembled WGS sequence"/>
</dbReference>
<dbReference type="AlphaFoldDB" id="A0A0A2VLI1"/>
<sequence length="148" mass="16534">MHHPTGIPGPLGKLCSLAPRPCRAARGSRSQEVHSCIRDILASANSVKHQNGSYWSWQESVDVSAAGKNLPPQVVIGDSRFYQDREWEVYMRHMITLLAGVPTSDKEEKSQMYHEKVPEAEDSDDEESAEDHDTQKCDDEGQDKGKAQ</sequence>
<evidence type="ECO:0000313" key="3">
    <source>
        <dbReference type="Proteomes" id="UP000002059"/>
    </source>
</evidence>
<dbReference type="GeneID" id="26970503"/>
<feature type="compositionally biased region" description="Basic and acidic residues" evidence="1">
    <location>
        <begin position="131"/>
        <end position="148"/>
    </location>
</feature>
<dbReference type="EMBL" id="KN293997">
    <property type="protein sequence ID" value="KGQ01694.1"/>
    <property type="molecule type" value="Genomic_DNA"/>
</dbReference>
<dbReference type="OrthoDB" id="4187640at2759"/>
<protein>
    <submittedName>
        <fullName evidence="2">Uncharacterized protein</fullName>
    </submittedName>
</protein>
<name>A0A0A2VLI1_PARBA</name>
<feature type="compositionally biased region" description="Basic and acidic residues" evidence="1">
    <location>
        <begin position="104"/>
        <end position="119"/>
    </location>
</feature>
<dbReference type="HOGENOM" id="CLU_1759370_0_0_1"/>
<gene>
    <name evidence="2" type="ORF">PAAG_11540</name>
</gene>
<proteinExistence type="predicted"/>
<dbReference type="VEuPathDB" id="FungiDB:PAAG_11540"/>
<dbReference type="RefSeq" id="XP_015703198.1">
    <property type="nucleotide sequence ID" value="XM_015847174.1"/>
</dbReference>
<evidence type="ECO:0000256" key="1">
    <source>
        <dbReference type="SAM" id="MobiDB-lite"/>
    </source>
</evidence>
<reference evidence="2 3" key="1">
    <citation type="journal article" date="2011" name="PLoS Genet.">
        <title>Comparative genomic analysis of human fungal pathogens causing paracoccidioidomycosis.</title>
        <authorList>
            <person name="Desjardins C.A."/>
            <person name="Champion M.D."/>
            <person name="Holder J.W."/>
            <person name="Muszewska A."/>
            <person name="Goldberg J."/>
            <person name="Bailao A.M."/>
            <person name="Brigido M.M."/>
            <person name="Ferreira M.E."/>
            <person name="Garcia A.M."/>
            <person name="Grynberg M."/>
            <person name="Gujja S."/>
            <person name="Heiman D.I."/>
            <person name="Henn M.R."/>
            <person name="Kodira C.D."/>
            <person name="Leon-Narvaez H."/>
            <person name="Longo L.V."/>
            <person name="Ma L.J."/>
            <person name="Malavazi I."/>
            <person name="Matsuo A.L."/>
            <person name="Morais F.V."/>
            <person name="Pereira M."/>
            <person name="Rodriguez-Brito S."/>
            <person name="Sakthikumar S."/>
            <person name="Salem-Izacc S.M."/>
            <person name="Sykes S.M."/>
            <person name="Teixeira M.M."/>
            <person name="Vallejo M.C."/>
            <person name="Walter M.E."/>
            <person name="Yandava C."/>
            <person name="Young S."/>
            <person name="Zeng Q."/>
            <person name="Zucker J."/>
            <person name="Felipe M.S."/>
            <person name="Goldman G.H."/>
            <person name="Haas B.J."/>
            <person name="McEwen J.G."/>
            <person name="Nino-Vega G."/>
            <person name="Puccia R."/>
            <person name="San-Blas G."/>
            <person name="Soares C.M."/>
            <person name="Birren B.W."/>
            <person name="Cuomo C.A."/>
        </authorList>
    </citation>
    <scope>NUCLEOTIDE SEQUENCE [LARGE SCALE GENOMIC DNA]</scope>
    <source>
        <strain evidence="3">ATCC MYA-826 / Pb01</strain>
    </source>
</reference>
<accession>A0A0A2VLI1</accession>